<organism evidence="2">
    <name type="scientific">Cuerna arida</name>
    <dbReference type="NCBI Taxonomy" id="1464854"/>
    <lineage>
        <taxon>Eukaryota</taxon>
        <taxon>Metazoa</taxon>
        <taxon>Ecdysozoa</taxon>
        <taxon>Arthropoda</taxon>
        <taxon>Hexapoda</taxon>
        <taxon>Insecta</taxon>
        <taxon>Pterygota</taxon>
        <taxon>Neoptera</taxon>
        <taxon>Paraneoptera</taxon>
        <taxon>Hemiptera</taxon>
        <taxon>Auchenorrhyncha</taxon>
        <taxon>Membracoidea</taxon>
        <taxon>Cicadellidae</taxon>
        <taxon>Cicadellinae</taxon>
        <taxon>Proconiini</taxon>
        <taxon>Cuerna</taxon>
    </lineage>
</organism>
<dbReference type="PANTHER" id="PTHR33273">
    <property type="entry name" value="DOMAIN-CONTAINING PROTEIN, PUTATIVE-RELATED"/>
    <property type="match status" value="1"/>
</dbReference>
<dbReference type="GO" id="GO:0003824">
    <property type="term" value="F:catalytic activity"/>
    <property type="evidence" value="ECO:0007669"/>
    <property type="project" value="InterPro"/>
</dbReference>
<dbReference type="InterPro" id="IPR005135">
    <property type="entry name" value="Endo/exonuclease/phosphatase"/>
</dbReference>
<gene>
    <name evidence="2" type="ORF">g.50629</name>
</gene>
<feature type="non-terminal residue" evidence="2">
    <location>
        <position position="132"/>
    </location>
</feature>
<protein>
    <recommendedName>
        <fullName evidence="1">Endonuclease/exonuclease/phosphatase domain-containing protein</fullName>
    </recommendedName>
</protein>
<dbReference type="InterPro" id="IPR036691">
    <property type="entry name" value="Endo/exonu/phosph_ase_sf"/>
</dbReference>
<dbReference type="SUPFAM" id="SSF56219">
    <property type="entry name" value="DNase I-like"/>
    <property type="match status" value="1"/>
</dbReference>
<evidence type="ECO:0000259" key="1">
    <source>
        <dbReference type="Pfam" id="PF14529"/>
    </source>
</evidence>
<dbReference type="EMBL" id="GECZ01031331">
    <property type="protein sequence ID" value="JAS38438.1"/>
    <property type="molecule type" value="Transcribed_RNA"/>
</dbReference>
<sequence>MTINEPLQISAIKISNYKVPIFVYNVYCPDNKISPNFWSESLFSNDQGYNIVCGDFNAHHKIWNCNKTDTRGRDLFQAYSQSKYILVNDDSYTTVATVFRKPSVIDLTFVSPELYILLDFWKVGIDAMGSDH</sequence>
<feature type="domain" description="Endonuclease/exonuclease/phosphatase" evidence="1">
    <location>
        <begin position="21"/>
        <end position="132"/>
    </location>
</feature>
<proteinExistence type="predicted"/>
<reference evidence="2" key="1">
    <citation type="submission" date="2015-11" db="EMBL/GenBank/DDBJ databases">
        <title>De novo transcriptome assembly of four potential Pierce s Disease insect vectors from Arizona vineyards.</title>
        <authorList>
            <person name="Tassone E.E."/>
        </authorList>
    </citation>
    <scope>NUCLEOTIDE SEQUENCE</scope>
</reference>
<name>A0A1B6EKG7_9HEMI</name>
<dbReference type="PANTHER" id="PTHR33273:SF4">
    <property type="entry name" value="ENDONUCLEASE_EXONUCLEASE_PHOSPHATASE DOMAIN-CONTAINING PROTEIN"/>
    <property type="match status" value="1"/>
</dbReference>
<accession>A0A1B6EKG7</accession>
<dbReference type="Gene3D" id="3.60.10.10">
    <property type="entry name" value="Endonuclease/exonuclease/phosphatase"/>
    <property type="match status" value="1"/>
</dbReference>
<evidence type="ECO:0000313" key="2">
    <source>
        <dbReference type="EMBL" id="JAS38438.1"/>
    </source>
</evidence>
<dbReference type="AlphaFoldDB" id="A0A1B6EKG7"/>
<dbReference type="Pfam" id="PF14529">
    <property type="entry name" value="Exo_endo_phos_2"/>
    <property type="match status" value="1"/>
</dbReference>